<evidence type="ECO:0000256" key="2">
    <source>
        <dbReference type="ARBA" id="ARBA00022771"/>
    </source>
</evidence>
<feature type="domain" description="RING-type" evidence="5">
    <location>
        <begin position="96"/>
        <end position="125"/>
    </location>
</feature>
<dbReference type="PROSITE" id="PS50096">
    <property type="entry name" value="IQ"/>
    <property type="match status" value="1"/>
</dbReference>
<comment type="caution">
    <text evidence="6">The sequence shown here is derived from an EMBL/GenBank/DDBJ whole genome shotgun (WGS) entry which is preliminary data.</text>
</comment>
<reference evidence="6 7" key="1">
    <citation type="submission" date="2018-03" db="EMBL/GenBank/DDBJ databases">
        <title>Draft genome sequence of Rohu Carp (Labeo rohita).</title>
        <authorList>
            <person name="Das P."/>
            <person name="Kushwaha B."/>
            <person name="Joshi C.G."/>
            <person name="Kumar D."/>
            <person name="Nagpure N.S."/>
            <person name="Sahoo L."/>
            <person name="Das S.P."/>
            <person name="Bit A."/>
            <person name="Patnaik S."/>
            <person name="Meher P.K."/>
            <person name="Jayasankar P."/>
            <person name="Koringa P.G."/>
            <person name="Patel N.V."/>
            <person name="Hinsu A.T."/>
            <person name="Kumar R."/>
            <person name="Pandey M."/>
            <person name="Agarwal S."/>
            <person name="Srivastava S."/>
            <person name="Singh M."/>
            <person name="Iquebal M.A."/>
            <person name="Jaiswal S."/>
            <person name="Angadi U.B."/>
            <person name="Kumar N."/>
            <person name="Raza M."/>
            <person name="Shah T.M."/>
            <person name="Rai A."/>
            <person name="Jena J.K."/>
        </authorList>
    </citation>
    <scope>NUCLEOTIDE SEQUENCE [LARGE SCALE GENOMIC DNA]</scope>
    <source>
        <strain evidence="6">DASCIFA01</strain>
        <tissue evidence="6">Testis</tissue>
    </source>
</reference>
<dbReference type="InterPro" id="IPR001841">
    <property type="entry name" value="Znf_RING"/>
</dbReference>
<dbReference type="PROSITE" id="PS50089">
    <property type="entry name" value="ZF_RING_2"/>
    <property type="match status" value="1"/>
</dbReference>
<evidence type="ECO:0000313" key="6">
    <source>
        <dbReference type="EMBL" id="RXN17337.1"/>
    </source>
</evidence>
<dbReference type="PANTHER" id="PTHR14991">
    <property type="entry name" value="RING FINGER PROTEIN 32"/>
    <property type="match status" value="1"/>
</dbReference>
<evidence type="ECO:0000256" key="4">
    <source>
        <dbReference type="PROSITE-ProRule" id="PRU00175"/>
    </source>
</evidence>
<evidence type="ECO:0000259" key="5">
    <source>
        <dbReference type="PROSITE" id="PS50089"/>
    </source>
</evidence>
<dbReference type="STRING" id="84645.A0A498MK41"/>
<dbReference type="Proteomes" id="UP000290572">
    <property type="component" value="Unassembled WGS sequence"/>
</dbReference>
<sequence length="251" mass="29300">MRDVESGTSEKNVNTPLSSALDLPFPFPDTWMGPMVQHGNVRQNYQPIEAVKAQGIFLPPASIVHNAPFDIWSTERQLFLTSQNDLFETPELMVQVLLSCSHVFHKVCLKSFEKFSGRKSCPMCRTEQYETRVIYDGARLYREKCAVRIQAFWRGYLVRKWYSNVKKYVPPKDQQLRRRFFEKKFQEMNDSLVQSCSMDVEAFLSDIDRSVATSHHILRRFADKYAGASEMEDKDWLEAQEKDFSSLEYPP</sequence>
<accession>A0A498MK41</accession>
<proteinExistence type="predicted"/>
<keyword evidence="3" id="KW-0862">Zinc</keyword>
<organism evidence="6 7">
    <name type="scientific">Labeo rohita</name>
    <name type="common">Indian major carp</name>
    <name type="synonym">Cyprinus rohita</name>
    <dbReference type="NCBI Taxonomy" id="84645"/>
    <lineage>
        <taxon>Eukaryota</taxon>
        <taxon>Metazoa</taxon>
        <taxon>Chordata</taxon>
        <taxon>Craniata</taxon>
        <taxon>Vertebrata</taxon>
        <taxon>Euteleostomi</taxon>
        <taxon>Actinopterygii</taxon>
        <taxon>Neopterygii</taxon>
        <taxon>Teleostei</taxon>
        <taxon>Ostariophysi</taxon>
        <taxon>Cypriniformes</taxon>
        <taxon>Cyprinidae</taxon>
        <taxon>Labeoninae</taxon>
        <taxon>Labeonini</taxon>
        <taxon>Labeo</taxon>
    </lineage>
</organism>
<dbReference type="SMART" id="SM00015">
    <property type="entry name" value="IQ"/>
    <property type="match status" value="1"/>
</dbReference>
<name>A0A498MK41_LABRO</name>
<dbReference type="AlphaFoldDB" id="A0A498MK41"/>
<dbReference type="Gene3D" id="3.30.40.10">
    <property type="entry name" value="Zinc/RING finger domain, C3HC4 (zinc finger)"/>
    <property type="match status" value="1"/>
</dbReference>
<dbReference type="InterPro" id="IPR000048">
    <property type="entry name" value="IQ_motif_EF-hand-BS"/>
</dbReference>
<dbReference type="Pfam" id="PF00612">
    <property type="entry name" value="IQ"/>
    <property type="match status" value="1"/>
</dbReference>
<keyword evidence="7" id="KW-1185">Reference proteome</keyword>
<dbReference type="GO" id="GO:0008270">
    <property type="term" value="F:zinc ion binding"/>
    <property type="evidence" value="ECO:0007669"/>
    <property type="project" value="UniProtKB-KW"/>
</dbReference>
<dbReference type="PANTHER" id="PTHR14991:SF0">
    <property type="entry name" value="RING FINGER PROTEIN 32"/>
    <property type="match status" value="1"/>
</dbReference>
<gene>
    <name evidence="6" type="ORF">ROHU_027017</name>
</gene>
<keyword evidence="1" id="KW-0479">Metal-binding</keyword>
<evidence type="ECO:0000256" key="1">
    <source>
        <dbReference type="ARBA" id="ARBA00022723"/>
    </source>
</evidence>
<dbReference type="CDD" id="cd16677">
    <property type="entry name" value="RING-H2_RNF32_rpt1"/>
    <property type="match status" value="1"/>
</dbReference>
<dbReference type="InterPro" id="IPR042862">
    <property type="entry name" value="RNF32"/>
</dbReference>
<dbReference type="EMBL" id="QBIY01012749">
    <property type="protein sequence ID" value="RXN17337.1"/>
    <property type="molecule type" value="Genomic_DNA"/>
</dbReference>
<dbReference type="Gene3D" id="1.20.5.190">
    <property type="match status" value="1"/>
</dbReference>
<dbReference type="SUPFAM" id="SSF57850">
    <property type="entry name" value="RING/U-box"/>
    <property type="match status" value="1"/>
</dbReference>
<evidence type="ECO:0000256" key="3">
    <source>
        <dbReference type="ARBA" id="ARBA00022833"/>
    </source>
</evidence>
<dbReference type="Pfam" id="PF00097">
    <property type="entry name" value="zf-C3HC4"/>
    <property type="match status" value="1"/>
</dbReference>
<protein>
    <submittedName>
        <fullName evidence="6">RING finger 32 isoform X1</fullName>
    </submittedName>
</protein>
<dbReference type="CDD" id="cd23767">
    <property type="entry name" value="IQCD"/>
    <property type="match status" value="1"/>
</dbReference>
<keyword evidence="2 4" id="KW-0863">Zinc-finger</keyword>
<dbReference type="InterPro" id="IPR018957">
    <property type="entry name" value="Znf_C3HC4_RING-type"/>
</dbReference>
<evidence type="ECO:0000313" key="7">
    <source>
        <dbReference type="Proteomes" id="UP000290572"/>
    </source>
</evidence>
<dbReference type="InterPro" id="IPR013083">
    <property type="entry name" value="Znf_RING/FYVE/PHD"/>
</dbReference>